<dbReference type="InterPro" id="IPR003481">
    <property type="entry name" value="FliD_N"/>
</dbReference>
<dbReference type="Pfam" id="PF07195">
    <property type="entry name" value="FliD_C"/>
    <property type="match status" value="1"/>
</dbReference>
<keyword evidence="9" id="KW-0966">Cell projection</keyword>
<keyword evidence="5" id="KW-0964">Secreted</keyword>
<dbReference type="PANTHER" id="PTHR30288">
    <property type="entry name" value="FLAGELLAR CAP/ASSEMBLY PROTEIN FLID"/>
    <property type="match status" value="1"/>
</dbReference>
<sequence>MSISMPGTGTGLDIQGMAKQMAKANLAGKSDQLTKQENKVNAEVAALNQLDSALDKFYSSLKTLSDPESFGTLKHNMSDDDQKFFTIKYDETAVANSYQIAVQQLAEKDKWNIMQTTSSKTPVLEGTGDTSREVEIKTAGMDSGTSFKITIDADDTLTDVMNKINDASDNPGIDASIVTGSNGAQLTLTSRETGTEKAITSIKIGSQALADNATNHINPAKDAQFTIDGIAVESQSNTVENAITGVTLNLLKKTDAANPIDVNLSTDTDQMKKSIKSLVDSYNTLRKVIDSVSKSEPAEPGETASRPPLASDTLVNSLNSQLRAALTSEVPGSSFKTLASVGIITKQNGDLEVDDKILDKALKDNPSEVVDLFVGTDASLNTLMKTVEVFIGTQSSSSDDSSSSTYTPKKDGLIKERLDRLKEEQTDIKNEWTEVNKRAEEVYQRYFNELNAMDLAVKQMNTSMQNLQKMM</sequence>
<feature type="domain" description="Flagellar hook-associated protein 2 N-terminal" evidence="7">
    <location>
        <begin position="10"/>
        <end position="108"/>
    </location>
</feature>
<evidence type="ECO:0000256" key="5">
    <source>
        <dbReference type="RuleBase" id="RU362066"/>
    </source>
</evidence>
<evidence type="ECO:0000259" key="8">
    <source>
        <dbReference type="Pfam" id="PF07195"/>
    </source>
</evidence>
<evidence type="ECO:0000313" key="10">
    <source>
        <dbReference type="Proteomes" id="UP001203338"/>
    </source>
</evidence>
<dbReference type="Proteomes" id="UP001203338">
    <property type="component" value="Unassembled WGS sequence"/>
</dbReference>
<evidence type="ECO:0000256" key="1">
    <source>
        <dbReference type="ARBA" id="ARBA00009764"/>
    </source>
</evidence>
<comment type="subunit">
    <text evidence="2 5">Homopentamer.</text>
</comment>
<proteinExistence type="inferred from homology"/>
<evidence type="ECO:0000259" key="7">
    <source>
        <dbReference type="Pfam" id="PF02465"/>
    </source>
</evidence>
<evidence type="ECO:0000256" key="4">
    <source>
        <dbReference type="ARBA" id="ARBA00023143"/>
    </source>
</evidence>
<keyword evidence="9" id="KW-0969">Cilium</keyword>
<gene>
    <name evidence="9" type="primary">fliD</name>
    <name evidence="9" type="ORF">M3P05_09100</name>
</gene>
<dbReference type="InterPro" id="IPR010810">
    <property type="entry name" value="Flagellin_hook_IN_motif"/>
</dbReference>
<dbReference type="Pfam" id="PF07196">
    <property type="entry name" value="Flagellin_IN"/>
    <property type="match status" value="1"/>
</dbReference>
<dbReference type="EMBL" id="JAMFLX010000010">
    <property type="protein sequence ID" value="MCL6270088.1"/>
    <property type="molecule type" value="Genomic_DNA"/>
</dbReference>
<comment type="similarity">
    <text evidence="1 5">Belongs to the FliD family.</text>
</comment>
<evidence type="ECO:0000313" key="9">
    <source>
        <dbReference type="EMBL" id="MCL6270088.1"/>
    </source>
</evidence>
<dbReference type="InterPro" id="IPR040026">
    <property type="entry name" value="FliD"/>
</dbReference>
<evidence type="ECO:0000256" key="6">
    <source>
        <dbReference type="SAM" id="MobiDB-lite"/>
    </source>
</evidence>
<dbReference type="InterPro" id="IPR010809">
    <property type="entry name" value="FliD_C"/>
</dbReference>
<dbReference type="Pfam" id="PF02465">
    <property type="entry name" value="FliD_N"/>
    <property type="match status" value="1"/>
</dbReference>
<comment type="caution">
    <text evidence="9">The sequence shown here is derived from an EMBL/GenBank/DDBJ whole genome shotgun (WGS) entry which is preliminary data.</text>
</comment>
<keyword evidence="3" id="KW-0175">Coiled coil</keyword>
<evidence type="ECO:0000256" key="3">
    <source>
        <dbReference type="ARBA" id="ARBA00023054"/>
    </source>
</evidence>
<keyword evidence="10" id="KW-1185">Reference proteome</keyword>
<dbReference type="RefSeq" id="WP_249699238.1">
    <property type="nucleotide sequence ID" value="NZ_JAMFLX010000010.1"/>
</dbReference>
<comment type="function">
    <text evidence="5">Required for morphogenesis and for the elongation of the flagellar filament by facilitating polymerization of the flagellin monomers at the tip of growing filament. Forms a capping structure, which prevents flagellin subunits (transported through the central channel of the flagellum) from leaking out without polymerization at the distal end.</text>
</comment>
<keyword evidence="4 5" id="KW-0975">Bacterial flagellum</keyword>
<organism evidence="9 10">
    <name type="scientific">Parendozoicomonas callyspongiae</name>
    <dbReference type="NCBI Taxonomy" id="2942213"/>
    <lineage>
        <taxon>Bacteria</taxon>
        <taxon>Pseudomonadati</taxon>
        <taxon>Pseudomonadota</taxon>
        <taxon>Gammaproteobacteria</taxon>
        <taxon>Oceanospirillales</taxon>
        <taxon>Endozoicomonadaceae</taxon>
        <taxon>Parendozoicomonas</taxon>
    </lineage>
</organism>
<name>A0ABT0PHX2_9GAMM</name>
<protein>
    <recommendedName>
        <fullName evidence="5">Flagellar hook-associated protein 2</fullName>
        <shortName evidence="5">HAP2</shortName>
    </recommendedName>
    <alternativeName>
        <fullName evidence="5">Flagellar cap protein</fullName>
    </alternativeName>
</protein>
<dbReference type="PANTHER" id="PTHR30288:SF0">
    <property type="entry name" value="FLAGELLAR HOOK-ASSOCIATED PROTEIN 2"/>
    <property type="match status" value="1"/>
</dbReference>
<comment type="subcellular location">
    <subcellularLocation>
        <location evidence="5">Secreted</location>
    </subcellularLocation>
    <subcellularLocation>
        <location evidence="5">Bacterial flagellum</location>
    </subcellularLocation>
</comment>
<reference evidence="9 10" key="1">
    <citation type="submission" date="2022-05" db="EMBL/GenBank/DDBJ databases">
        <authorList>
            <person name="Park J.-S."/>
        </authorList>
    </citation>
    <scope>NUCLEOTIDE SEQUENCE [LARGE SCALE GENOMIC DNA]</scope>
    <source>
        <strain evidence="9 10">2012CJ34-2</strain>
    </source>
</reference>
<feature type="domain" description="Flagellar hook-associated protein 2 C-terminal" evidence="8">
    <location>
        <begin position="220"/>
        <end position="461"/>
    </location>
</feature>
<feature type="region of interest" description="Disordered" evidence="6">
    <location>
        <begin position="291"/>
        <end position="311"/>
    </location>
</feature>
<evidence type="ECO:0000256" key="2">
    <source>
        <dbReference type="ARBA" id="ARBA00011255"/>
    </source>
</evidence>
<keyword evidence="9" id="KW-0282">Flagellum</keyword>
<accession>A0ABT0PHX2</accession>